<dbReference type="Proteomes" id="UP000596932">
    <property type="component" value="Unassembled WGS sequence"/>
</dbReference>
<reference evidence="1" key="1">
    <citation type="submission" date="2020-07" db="EMBL/GenBank/DDBJ databases">
        <title>Pseudomonas chaetoceroseae sp. nov., a new member of the Pseudomonas oleovorans group isolated from a culture of Chaetoceros calcitrans.</title>
        <authorList>
            <person name="Girard L."/>
            <person name="Lood C."/>
            <person name="De Mot R."/>
            <person name="Baudart J."/>
        </authorList>
    </citation>
    <scope>NUCLEOTIDE SEQUENCE</scope>
    <source>
        <strain evidence="1">536</strain>
    </source>
</reference>
<evidence type="ECO:0000313" key="2">
    <source>
        <dbReference type="Proteomes" id="UP000596932"/>
    </source>
</evidence>
<gene>
    <name evidence="1" type="ORF">H3221_11135</name>
</gene>
<accession>A0A931GEU0</accession>
<dbReference type="RefSeq" id="WP_134587599.1">
    <property type="nucleotide sequence ID" value="NZ_JACFYX020000012.1"/>
</dbReference>
<dbReference type="EMBL" id="JACFYX010000009">
    <property type="protein sequence ID" value="MBG0835663.1"/>
    <property type="molecule type" value="Genomic_DNA"/>
</dbReference>
<sequence>MVFGTVNDAVLPEHEIAIALFHSDLGGGHLGIIFNEKENKLKVMELGWHNVFYVSDIPHRKCGIAIPIALPPNARKSVVAVMRAVSRKKPKISYGIDFIASKGSFVGTKYTPPKGSDGLTCASFVLEVLRSAAVPLIREDTWTACDANREWAADVIRLLRQHGADEKHVAAVEKNVNGLRLIPFELAAAATLPLDKRPASYTDIQETAEELRSQLNTACPPPPQQTVGMILRAS</sequence>
<comment type="caution">
    <text evidence="1">The sequence shown here is derived from an EMBL/GenBank/DDBJ whole genome shotgun (WGS) entry which is preliminary data.</text>
</comment>
<protein>
    <submittedName>
        <fullName evidence="1">Uncharacterized protein</fullName>
    </submittedName>
</protein>
<keyword evidence="2" id="KW-1185">Reference proteome</keyword>
<dbReference type="AlphaFoldDB" id="A0A931GEU0"/>
<proteinExistence type="predicted"/>
<evidence type="ECO:0000313" key="1">
    <source>
        <dbReference type="EMBL" id="MBG0835663.1"/>
    </source>
</evidence>
<name>A0A931GEU0_9PSED</name>
<organism evidence="1 2">
    <name type="scientific">Pseudomonas chaetocerotis</name>
    <dbReference type="NCBI Taxonomy" id="2758695"/>
    <lineage>
        <taxon>Bacteria</taxon>
        <taxon>Pseudomonadati</taxon>
        <taxon>Pseudomonadota</taxon>
        <taxon>Gammaproteobacteria</taxon>
        <taxon>Pseudomonadales</taxon>
        <taxon>Pseudomonadaceae</taxon>
        <taxon>Pseudomonas</taxon>
    </lineage>
</organism>